<feature type="chain" id="PRO_5031142137" evidence="1">
    <location>
        <begin position="37"/>
        <end position="97"/>
    </location>
</feature>
<gene>
    <name evidence="2" type="ORF">TCEB3V08_LOCUS7802</name>
</gene>
<dbReference type="Pfam" id="PF03392">
    <property type="entry name" value="OS-D"/>
    <property type="match status" value="1"/>
</dbReference>
<sequence>MSSWSNKGSRPFVRRPTTMLLTLSVFCSMCVMQSLSGIPREDKYTKRWDSIDLDQILHTDRLLEGYLRCLMEEGPCTPDAKDLKSEYQMRGGALSCV</sequence>
<dbReference type="AlphaFoldDB" id="A0A7R9CYY8"/>
<accession>A0A7R9CYY8</accession>
<dbReference type="InterPro" id="IPR005055">
    <property type="entry name" value="A10/PebIII"/>
</dbReference>
<dbReference type="SUPFAM" id="SSF100910">
    <property type="entry name" value="Chemosensory protein Csp2"/>
    <property type="match status" value="1"/>
</dbReference>
<organism evidence="2">
    <name type="scientific">Timema cristinae</name>
    <name type="common">Walking stick</name>
    <dbReference type="NCBI Taxonomy" id="61476"/>
    <lineage>
        <taxon>Eukaryota</taxon>
        <taxon>Metazoa</taxon>
        <taxon>Ecdysozoa</taxon>
        <taxon>Arthropoda</taxon>
        <taxon>Hexapoda</taxon>
        <taxon>Insecta</taxon>
        <taxon>Pterygota</taxon>
        <taxon>Neoptera</taxon>
        <taxon>Polyneoptera</taxon>
        <taxon>Phasmatodea</taxon>
        <taxon>Timematodea</taxon>
        <taxon>Timematoidea</taxon>
        <taxon>Timematidae</taxon>
        <taxon>Timema</taxon>
    </lineage>
</organism>
<dbReference type="InterPro" id="IPR036682">
    <property type="entry name" value="OS_D_A10/PebIII_sf"/>
</dbReference>
<evidence type="ECO:0000256" key="1">
    <source>
        <dbReference type="SAM" id="SignalP"/>
    </source>
</evidence>
<feature type="signal peptide" evidence="1">
    <location>
        <begin position="1"/>
        <end position="36"/>
    </location>
</feature>
<dbReference type="Gene3D" id="1.10.2080.10">
    <property type="entry name" value="Insect odorant-binding protein A10/Ejaculatory bulb-specific protein 3"/>
    <property type="match status" value="1"/>
</dbReference>
<keyword evidence="1" id="KW-0732">Signal</keyword>
<dbReference type="PANTHER" id="PTHR11257:SF12">
    <property type="entry name" value="EJACULATORY BULB-SPECIFIC PROTEIN 3-RELATED"/>
    <property type="match status" value="1"/>
</dbReference>
<dbReference type="PANTHER" id="PTHR11257">
    <property type="entry name" value="CHEMOSENSORY PROTEIN-RELATED"/>
    <property type="match status" value="1"/>
</dbReference>
<proteinExistence type="predicted"/>
<name>A0A7R9CYY8_TIMCR</name>
<evidence type="ECO:0000313" key="2">
    <source>
        <dbReference type="EMBL" id="CAD7405055.1"/>
    </source>
</evidence>
<dbReference type="EMBL" id="OC319327">
    <property type="protein sequence ID" value="CAD7405055.1"/>
    <property type="molecule type" value="Genomic_DNA"/>
</dbReference>
<protein>
    <submittedName>
        <fullName evidence="2">Uncharacterized protein</fullName>
    </submittedName>
</protein>
<reference evidence="2" key="1">
    <citation type="submission" date="2020-11" db="EMBL/GenBank/DDBJ databases">
        <authorList>
            <person name="Tran Van P."/>
        </authorList>
    </citation>
    <scope>NUCLEOTIDE SEQUENCE</scope>
</reference>